<keyword evidence="3" id="KW-1185">Reference proteome</keyword>
<dbReference type="InParanoid" id="J3K645"/>
<dbReference type="OrthoDB" id="4488120at2759"/>
<dbReference type="VEuPathDB" id="FungiDB:CIMG_08750"/>
<evidence type="ECO:0000313" key="3">
    <source>
        <dbReference type="Proteomes" id="UP000001261"/>
    </source>
</evidence>
<gene>
    <name evidence="2" type="ORF">CIMG_08750</name>
</gene>
<dbReference type="Proteomes" id="UP000001261">
    <property type="component" value="Unassembled WGS sequence"/>
</dbReference>
<dbReference type="AlphaFoldDB" id="J3K645"/>
<name>J3K645_COCIM</name>
<evidence type="ECO:0000313" key="2">
    <source>
        <dbReference type="EMBL" id="EAS30004.3"/>
    </source>
</evidence>
<evidence type="ECO:0000256" key="1">
    <source>
        <dbReference type="SAM" id="MobiDB-lite"/>
    </source>
</evidence>
<dbReference type="OMA" id="NQWIWER"/>
<reference evidence="3" key="1">
    <citation type="journal article" date="2009" name="Genome Res.">
        <title>Comparative genomic analyses of the human fungal pathogens Coccidioides and their relatives.</title>
        <authorList>
            <person name="Sharpton T.J."/>
            <person name="Stajich J.E."/>
            <person name="Rounsley S.D."/>
            <person name="Gardner M.J."/>
            <person name="Wortman J.R."/>
            <person name="Jordar V.S."/>
            <person name="Maiti R."/>
            <person name="Kodira C.D."/>
            <person name="Neafsey D.E."/>
            <person name="Zeng Q."/>
            <person name="Hung C.-Y."/>
            <person name="McMahan C."/>
            <person name="Muszewska A."/>
            <person name="Grynberg M."/>
            <person name="Mandel M.A."/>
            <person name="Kellner E.M."/>
            <person name="Barker B.M."/>
            <person name="Galgiani J.N."/>
            <person name="Orbach M.J."/>
            <person name="Kirkland T.N."/>
            <person name="Cole G.T."/>
            <person name="Henn M.R."/>
            <person name="Birren B.W."/>
            <person name="Taylor J.W."/>
        </authorList>
    </citation>
    <scope>NUCLEOTIDE SEQUENCE [LARGE SCALE GENOMIC DNA]</scope>
    <source>
        <strain evidence="3">RS</strain>
    </source>
</reference>
<dbReference type="KEGG" id="cim:CIMG_08750"/>
<dbReference type="GeneID" id="4559734"/>
<sequence length="264" mass="29300">MAPLSIDGALSALADASRAIQRRKGVTDYQEKRIKEAVDLLRSGKPSDTKGAKRRTTYLTFLERVMEENGPPMVILCVVGLGLSVIAIAKEDVLLDLPYVIKDRPGLRHVVLDRLADQYLDFYSSRVEQSHTPIITGSQPSNICSPMNQQNPSETHAAERAAVQPTHHEQFSIPPARRVDFRCSAARVSEIPQIGSLLFGAIQNSNQWIWERTVGGNERETTDCLNVLVPEDRNQDISITLVVGHEKGLELIEKLKLASISRVL</sequence>
<organism evidence="2 3">
    <name type="scientific">Coccidioides immitis (strain RS)</name>
    <name type="common">Valley fever fungus</name>
    <dbReference type="NCBI Taxonomy" id="246410"/>
    <lineage>
        <taxon>Eukaryota</taxon>
        <taxon>Fungi</taxon>
        <taxon>Dikarya</taxon>
        <taxon>Ascomycota</taxon>
        <taxon>Pezizomycotina</taxon>
        <taxon>Eurotiomycetes</taxon>
        <taxon>Eurotiomycetidae</taxon>
        <taxon>Onygenales</taxon>
        <taxon>Onygenaceae</taxon>
        <taxon>Coccidioides</taxon>
    </lineage>
</organism>
<dbReference type="RefSeq" id="XP_001241587.2">
    <property type="nucleotide sequence ID" value="XM_001241586.2"/>
</dbReference>
<accession>J3K645</accession>
<feature type="compositionally biased region" description="Polar residues" evidence="1">
    <location>
        <begin position="134"/>
        <end position="154"/>
    </location>
</feature>
<feature type="region of interest" description="Disordered" evidence="1">
    <location>
        <begin position="134"/>
        <end position="170"/>
    </location>
</feature>
<proteinExistence type="predicted"/>
<reference evidence="3" key="2">
    <citation type="journal article" date="2010" name="Genome Res.">
        <title>Population genomic sequencing of Coccidioides fungi reveals recent hybridization and transposon control.</title>
        <authorList>
            <person name="Neafsey D.E."/>
            <person name="Barker B.M."/>
            <person name="Sharpton T.J."/>
            <person name="Stajich J.E."/>
            <person name="Park D.J."/>
            <person name="Whiston E."/>
            <person name="Hung C.-Y."/>
            <person name="McMahan C."/>
            <person name="White J."/>
            <person name="Sykes S."/>
            <person name="Heiman D."/>
            <person name="Young S."/>
            <person name="Zeng Q."/>
            <person name="Abouelleil A."/>
            <person name="Aftuck L."/>
            <person name="Bessette D."/>
            <person name="Brown A."/>
            <person name="FitzGerald M."/>
            <person name="Lui A."/>
            <person name="Macdonald J.P."/>
            <person name="Priest M."/>
            <person name="Orbach M.J."/>
            <person name="Galgiani J.N."/>
            <person name="Kirkland T.N."/>
            <person name="Cole G.T."/>
            <person name="Birren B.W."/>
            <person name="Henn M.R."/>
            <person name="Taylor J.W."/>
            <person name="Rounsley S.D."/>
        </authorList>
    </citation>
    <scope>GENOME REANNOTATION</scope>
    <source>
        <strain evidence="3">RS</strain>
    </source>
</reference>
<dbReference type="EMBL" id="GG704913">
    <property type="protein sequence ID" value="EAS30004.3"/>
    <property type="molecule type" value="Genomic_DNA"/>
</dbReference>
<protein>
    <submittedName>
        <fullName evidence="2">Uncharacterized protein</fullName>
    </submittedName>
</protein>